<gene>
    <name evidence="1" type="ORF">SO802_017536</name>
</gene>
<keyword evidence="2" id="KW-1185">Reference proteome</keyword>
<evidence type="ECO:0000313" key="1">
    <source>
        <dbReference type="EMBL" id="KAK9997933.1"/>
    </source>
</evidence>
<dbReference type="AlphaFoldDB" id="A0AAW2CJL9"/>
<comment type="caution">
    <text evidence="1">The sequence shown here is derived from an EMBL/GenBank/DDBJ whole genome shotgun (WGS) entry which is preliminary data.</text>
</comment>
<sequence length="128" mass="14024">MNPNWLPAKSTRGVSLCQWRAYSILEVGVPLVVDPGLEAFSIISFAAIQPLKGVGLRVLYLAEKVSCQLMGLDTPQDMGGPVDPSHLPWSIYTYGPDGFTREHLVGCNPNFMGYPFPPNTRVVSSIYP</sequence>
<evidence type="ECO:0000313" key="2">
    <source>
        <dbReference type="Proteomes" id="UP001459277"/>
    </source>
</evidence>
<accession>A0AAW2CJL9</accession>
<reference evidence="1 2" key="1">
    <citation type="submission" date="2024-01" db="EMBL/GenBank/DDBJ databases">
        <title>A telomere-to-telomere, gap-free genome of sweet tea (Lithocarpus litseifolius).</title>
        <authorList>
            <person name="Zhou J."/>
        </authorList>
    </citation>
    <scope>NUCLEOTIDE SEQUENCE [LARGE SCALE GENOMIC DNA]</scope>
    <source>
        <strain evidence="1">Zhou-2022a</strain>
        <tissue evidence="1">Leaf</tissue>
    </source>
</reference>
<name>A0AAW2CJL9_9ROSI</name>
<organism evidence="1 2">
    <name type="scientific">Lithocarpus litseifolius</name>
    <dbReference type="NCBI Taxonomy" id="425828"/>
    <lineage>
        <taxon>Eukaryota</taxon>
        <taxon>Viridiplantae</taxon>
        <taxon>Streptophyta</taxon>
        <taxon>Embryophyta</taxon>
        <taxon>Tracheophyta</taxon>
        <taxon>Spermatophyta</taxon>
        <taxon>Magnoliopsida</taxon>
        <taxon>eudicotyledons</taxon>
        <taxon>Gunneridae</taxon>
        <taxon>Pentapetalae</taxon>
        <taxon>rosids</taxon>
        <taxon>fabids</taxon>
        <taxon>Fagales</taxon>
        <taxon>Fagaceae</taxon>
        <taxon>Lithocarpus</taxon>
    </lineage>
</organism>
<protein>
    <submittedName>
        <fullName evidence="1">Uncharacterized protein</fullName>
    </submittedName>
</protein>
<dbReference type="EMBL" id="JAZDWU010000006">
    <property type="protein sequence ID" value="KAK9997933.1"/>
    <property type="molecule type" value="Genomic_DNA"/>
</dbReference>
<dbReference type="Proteomes" id="UP001459277">
    <property type="component" value="Unassembled WGS sequence"/>
</dbReference>
<proteinExistence type="predicted"/>